<dbReference type="Pfam" id="PF00672">
    <property type="entry name" value="HAMP"/>
    <property type="match status" value="1"/>
</dbReference>
<evidence type="ECO:0000259" key="1">
    <source>
        <dbReference type="PROSITE" id="PS50885"/>
    </source>
</evidence>
<comment type="caution">
    <text evidence="2">The sequence shown here is derived from an EMBL/GenBank/DDBJ whole genome shotgun (WGS) entry which is preliminary data.</text>
</comment>
<dbReference type="AlphaFoldDB" id="A0A0D8L4Z3"/>
<evidence type="ECO:0000313" key="3">
    <source>
        <dbReference type="Proteomes" id="UP000032582"/>
    </source>
</evidence>
<dbReference type="PROSITE" id="PS50885">
    <property type="entry name" value="HAMP"/>
    <property type="match status" value="1"/>
</dbReference>
<evidence type="ECO:0000313" key="2">
    <source>
        <dbReference type="EMBL" id="KJF76980.1"/>
    </source>
</evidence>
<dbReference type="GO" id="GO:0007165">
    <property type="term" value="P:signal transduction"/>
    <property type="evidence" value="ECO:0007669"/>
    <property type="project" value="InterPro"/>
</dbReference>
<sequence>MNNVVDNIQDIARGNLSKNITISGANEIMILAETLCHMQHELADMQHELAVTVGDVRDGA</sequence>
<dbReference type="EMBL" id="JZSH01000215">
    <property type="protein sequence ID" value="KJF76980.1"/>
    <property type="molecule type" value="Genomic_DNA"/>
</dbReference>
<protein>
    <recommendedName>
        <fullName evidence="1">HAMP domain-containing protein</fullName>
    </recommendedName>
</protein>
<gene>
    <name evidence="2" type="ORF">UA45_15605</name>
</gene>
<dbReference type="InterPro" id="IPR003660">
    <property type="entry name" value="HAMP_dom"/>
</dbReference>
<dbReference type="Gene3D" id="6.10.340.10">
    <property type="match status" value="1"/>
</dbReference>
<name>A0A0D8L4Z3_MORMO</name>
<organism evidence="2 3">
    <name type="scientific">Morganella morganii</name>
    <name type="common">Proteus morganii</name>
    <dbReference type="NCBI Taxonomy" id="582"/>
    <lineage>
        <taxon>Bacteria</taxon>
        <taxon>Pseudomonadati</taxon>
        <taxon>Pseudomonadota</taxon>
        <taxon>Gammaproteobacteria</taxon>
        <taxon>Enterobacterales</taxon>
        <taxon>Morganellaceae</taxon>
        <taxon>Morganella</taxon>
    </lineage>
</organism>
<reference evidence="2 3" key="1">
    <citation type="submission" date="2015-02" db="EMBL/GenBank/DDBJ databases">
        <title>Whole genome shotgun sequencing of cultured foodborne pathogen.</title>
        <authorList>
            <person name="Timme R."/>
            <person name="Allard M.W."/>
            <person name="Strain E."/>
            <person name="Evans P.S."/>
            <person name="Brown E."/>
        </authorList>
    </citation>
    <scope>NUCLEOTIDE SEQUENCE [LARGE SCALE GENOMIC DNA]</scope>
    <source>
        <strain evidence="2 3">GCSL-TSO-24</strain>
    </source>
</reference>
<accession>A0A0D8L4Z3</accession>
<feature type="non-terminal residue" evidence="2">
    <location>
        <position position="60"/>
    </location>
</feature>
<dbReference type="PATRIC" id="fig|582.24.peg.4969"/>
<dbReference type="Proteomes" id="UP000032582">
    <property type="component" value="Unassembled WGS sequence"/>
</dbReference>
<dbReference type="SUPFAM" id="SSF158472">
    <property type="entry name" value="HAMP domain-like"/>
    <property type="match status" value="1"/>
</dbReference>
<feature type="domain" description="HAMP" evidence="1">
    <location>
        <begin position="1"/>
        <end position="47"/>
    </location>
</feature>
<dbReference type="GO" id="GO:0016020">
    <property type="term" value="C:membrane"/>
    <property type="evidence" value="ECO:0007669"/>
    <property type="project" value="InterPro"/>
</dbReference>
<proteinExistence type="predicted"/>
<dbReference type="CDD" id="cd06225">
    <property type="entry name" value="HAMP"/>
    <property type="match status" value="1"/>
</dbReference>